<accession>A0A7S7SGP8</accession>
<dbReference type="InterPro" id="IPR052216">
    <property type="entry name" value="CRISPR_Csm3_endoribonuclease"/>
</dbReference>
<sequence length="277" mass="29813">MSSHTADTKLGLIGKLLLDGEMICETGLHIGAGKGSLDLGGADNPVVKDAFGRPYVPGSSLRGKLRSLLEQSSGLVSPADLIYLSRRRGQEVRIHQTDDPADEVGVLFGRNPGRMERVSGDALEPKSATPARLTAYDAPLDMESITAQMRENLDDELTEVKSENAIDRITAQANARTLERVPAGARFRVRFVVDILCPADRELVPTLVQGLRLLEDDALGGGGSRGSGRVRFANWKLTWRNKAYYSAGEAEQALLDAAETAALQAGVRDPEFSGKLS</sequence>
<keyword evidence="6" id="KW-0694">RNA-binding</keyword>
<dbReference type="KEGG" id="pfer:IRI77_19620"/>
<dbReference type="PANTHER" id="PTHR35579:SF3">
    <property type="entry name" value="CRISPR SYSTEM CMS ENDORIBONUCLEASE CSM3"/>
    <property type="match status" value="1"/>
</dbReference>
<dbReference type="GO" id="GO:0004519">
    <property type="term" value="F:endonuclease activity"/>
    <property type="evidence" value="ECO:0007669"/>
    <property type="project" value="UniProtKB-KW"/>
</dbReference>
<dbReference type="InterPro" id="IPR013412">
    <property type="entry name" value="CRISPR-assoc_RAMP_Csm3"/>
</dbReference>
<evidence type="ECO:0000256" key="1">
    <source>
        <dbReference type="ARBA" id="ARBA00006342"/>
    </source>
</evidence>
<keyword evidence="4" id="KW-0255">Endonuclease</keyword>
<organism evidence="10 11">
    <name type="scientific">Paludibaculum fermentans</name>
    <dbReference type="NCBI Taxonomy" id="1473598"/>
    <lineage>
        <taxon>Bacteria</taxon>
        <taxon>Pseudomonadati</taxon>
        <taxon>Acidobacteriota</taxon>
        <taxon>Terriglobia</taxon>
        <taxon>Bryobacterales</taxon>
        <taxon>Bryobacteraceae</taxon>
        <taxon>Paludibaculum</taxon>
    </lineage>
</organism>
<evidence type="ECO:0000256" key="8">
    <source>
        <dbReference type="ARBA" id="ARBA00033183"/>
    </source>
</evidence>
<dbReference type="InterPro" id="IPR005537">
    <property type="entry name" value="RAMP_III_fam"/>
</dbReference>
<dbReference type="GO" id="GO:0016787">
    <property type="term" value="F:hydrolase activity"/>
    <property type="evidence" value="ECO:0007669"/>
    <property type="project" value="UniProtKB-KW"/>
</dbReference>
<keyword evidence="5" id="KW-0378">Hydrolase</keyword>
<dbReference type="GO" id="GO:0051607">
    <property type="term" value="P:defense response to virus"/>
    <property type="evidence" value="ECO:0007669"/>
    <property type="project" value="UniProtKB-KW"/>
</dbReference>
<protein>
    <recommendedName>
        <fullName evidence="2">CRISPR system Cms endoribonuclease Csm3</fullName>
    </recommendedName>
    <alternativeName>
        <fullName evidence="8">CRISPR type III A-associated RAMP protein Csm3</fullName>
    </alternativeName>
</protein>
<dbReference type="PANTHER" id="PTHR35579">
    <property type="entry name" value="CRISPR SYSTEM CMS ENDORIBONUCLEASE CSM3"/>
    <property type="match status" value="1"/>
</dbReference>
<keyword evidence="3" id="KW-0540">Nuclease</keyword>
<evidence type="ECO:0000256" key="6">
    <source>
        <dbReference type="ARBA" id="ARBA00022884"/>
    </source>
</evidence>
<feature type="domain" description="CRISPR type III-associated protein" evidence="9">
    <location>
        <begin position="24"/>
        <end position="231"/>
    </location>
</feature>
<proteinExistence type="inferred from homology"/>
<name>A0A7S7SGP8_PALFE</name>
<evidence type="ECO:0000259" key="9">
    <source>
        <dbReference type="Pfam" id="PF03787"/>
    </source>
</evidence>
<keyword evidence="7" id="KW-0051">Antiviral defense</keyword>
<dbReference type="Proteomes" id="UP000593892">
    <property type="component" value="Chromosome"/>
</dbReference>
<evidence type="ECO:0000313" key="11">
    <source>
        <dbReference type="Proteomes" id="UP000593892"/>
    </source>
</evidence>
<evidence type="ECO:0000256" key="5">
    <source>
        <dbReference type="ARBA" id="ARBA00022801"/>
    </source>
</evidence>
<reference evidence="10 11" key="1">
    <citation type="submission" date="2020-10" db="EMBL/GenBank/DDBJ databases">
        <title>Complete genome sequence of Paludibaculum fermentans P105T, a facultatively anaerobic acidobacterium capable of dissimilatory Fe(III) reduction.</title>
        <authorList>
            <person name="Dedysh S.N."/>
            <person name="Beletsky A.V."/>
            <person name="Kulichevskaya I.S."/>
            <person name="Mardanov A.V."/>
            <person name="Ravin N.V."/>
        </authorList>
    </citation>
    <scope>NUCLEOTIDE SEQUENCE [LARGE SCALE GENOMIC DNA]</scope>
    <source>
        <strain evidence="10 11">P105</strain>
    </source>
</reference>
<evidence type="ECO:0000256" key="2">
    <source>
        <dbReference type="ARBA" id="ARBA00022150"/>
    </source>
</evidence>
<evidence type="ECO:0000313" key="10">
    <source>
        <dbReference type="EMBL" id="QOY85057.1"/>
    </source>
</evidence>
<evidence type="ECO:0000256" key="3">
    <source>
        <dbReference type="ARBA" id="ARBA00022722"/>
    </source>
</evidence>
<dbReference type="AlphaFoldDB" id="A0A7S7SGP8"/>
<dbReference type="GO" id="GO:0003723">
    <property type="term" value="F:RNA binding"/>
    <property type="evidence" value="ECO:0007669"/>
    <property type="project" value="UniProtKB-KW"/>
</dbReference>
<evidence type="ECO:0000256" key="4">
    <source>
        <dbReference type="ARBA" id="ARBA00022759"/>
    </source>
</evidence>
<dbReference type="RefSeq" id="WP_194446727.1">
    <property type="nucleotide sequence ID" value="NZ_CP063849.1"/>
</dbReference>
<gene>
    <name evidence="10" type="primary">csm3</name>
    <name evidence="10" type="ORF">IRI77_19620</name>
</gene>
<evidence type="ECO:0000256" key="7">
    <source>
        <dbReference type="ARBA" id="ARBA00023118"/>
    </source>
</evidence>
<comment type="similarity">
    <text evidence="1">Belongs to the CRISPR-associated Csm3 family.</text>
</comment>
<dbReference type="Pfam" id="PF03787">
    <property type="entry name" value="RAMPs"/>
    <property type="match status" value="1"/>
</dbReference>
<dbReference type="EMBL" id="CP063849">
    <property type="protein sequence ID" value="QOY85057.1"/>
    <property type="molecule type" value="Genomic_DNA"/>
</dbReference>
<dbReference type="NCBIfam" id="TIGR02582">
    <property type="entry name" value="cas7_TM1809"/>
    <property type="match status" value="1"/>
</dbReference>
<keyword evidence="11" id="KW-1185">Reference proteome</keyword>